<evidence type="ECO:0000313" key="3">
    <source>
        <dbReference type="Proteomes" id="UP000682811"/>
    </source>
</evidence>
<accession>A0A919YAB8</accession>
<gene>
    <name evidence="2" type="ORF">J34TS1_18840</name>
</gene>
<protein>
    <submittedName>
        <fullName evidence="2">Uncharacterized protein</fullName>
    </submittedName>
</protein>
<dbReference type="RefSeq" id="WP_194230786.1">
    <property type="nucleotide sequence ID" value="NZ_AP025343.1"/>
</dbReference>
<feature type="transmembrane region" description="Helical" evidence="1">
    <location>
        <begin position="58"/>
        <end position="84"/>
    </location>
</feature>
<keyword evidence="1" id="KW-0812">Transmembrane</keyword>
<keyword evidence="1" id="KW-0472">Membrane</keyword>
<keyword evidence="3" id="KW-1185">Reference proteome</keyword>
<keyword evidence="1" id="KW-1133">Transmembrane helix</keyword>
<evidence type="ECO:0000256" key="1">
    <source>
        <dbReference type="SAM" id="Phobius"/>
    </source>
</evidence>
<organism evidence="2 3">
    <name type="scientific">Paenibacillus azoreducens</name>
    <dbReference type="NCBI Taxonomy" id="116718"/>
    <lineage>
        <taxon>Bacteria</taxon>
        <taxon>Bacillati</taxon>
        <taxon>Bacillota</taxon>
        <taxon>Bacilli</taxon>
        <taxon>Bacillales</taxon>
        <taxon>Paenibacillaceae</taxon>
        <taxon>Paenibacillus</taxon>
    </lineage>
</organism>
<reference evidence="2 3" key="1">
    <citation type="submission" date="2021-03" db="EMBL/GenBank/DDBJ databases">
        <title>Antimicrobial resistance genes in bacteria isolated from Japanese honey, and their potential for conferring macrolide and lincosamide resistance in the American foulbrood pathogen Paenibacillus larvae.</title>
        <authorList>
            <person name="Okamoto M."/>
            <person name="Kumagai M."/>
            <person name="Kanamori H."/>
            <person name="Takamatsu D."/>
        </authorList>
    </citation>
    <scope>NUCLEOTIDE SEQUENCE [LARGE SCALE GENOMIC DNA]</scope>
    <source>
        <strain evidence="2 3">J34TS1</strain>
    </source>
</reference>
<dbReference type="AlphaFoldDB" id="A0A919YAB8"/>
<comment type="caution">
    <text evidence="2">The sequence shown here is derived from an EMBL/GenBank/DDBJ whole genome shotgun (WGS) entry which is preliminary data.</text>
</comment>
<evidence type="ECO:0000313" key="2">
    <source>
        <dbReference type="EMBL" id="GIO47119.1"/>
    </source>
</evidence>
<name>A0A919YAB8_9BACL</name>
<dbReference type="Proteomes" id="UP000682811">
    <property type="component" value="Unassembled WGS sequence"/>
</dbReference>
<dbReference type="EMBL" id="BORT01000006">
    <property type="protein sequence ID" value="GIO47119.1"/>
    <property type="molecule type" value="Genomic_DNA"/>
</dbReference>
<proteinExistence type="predicted"/>
<feature type="transmembrane region" description="Helical" evidence="1">
    <location>
        <begin position="14"/>
        <end position="37"/>
    </location>
</feature>
<sequence>MNQNDTMTGEKINLIYTVLIVVAAIACAISLYASISIMRKQQNQKRDHIHETVAKHPIAANPIVILYVALPVLVIIGALVWWYLDIKGLT</sequence>